<dbReference type="GO" id="GO:0009765">
    <property type="term" value="P:photosynthesis, light harvesting"/>
    <property type="evidence" value="ECO:0007669"/>
    <property type="project" value="InterPro"/>
</dbReference>
<feature type="binding site" evidence="7">
    <location>
        <position position="54"/>
    </location>
    <ligand>
        <name>chlorophyll a</name>
        <dbReference type="ChEBI" id="CHEBI:58416"/>
        <label>1</label>
    </ligand>
</feature>
<name>A0A7S0XDX8_9STRA</name>
<feature type="chain" id="PRO_5031570326" evidence="8">
    <location>
        <begin position="20"/>
        <end position="191"/>
    </location>
</feature>
<keyword evidence="5" id="KW-0602">Photosynthesis</keyword>
<evidence type="ECO:0000256" key="5">
    <source>
        <dbReference type="ARBA" id="ARBA00022531"/>
    </source>
</evidence>
<feature type="binding site" evidence="7">
    <location>
        <position position="72"/>
    </location>
    <ligand>
        <name>chlorophyll a</name>
        <dbReference type="ChEBI" id="CHEBI:58416"/>
        <label>1</label>
    </ligand>
</feature>
<dbReference type="AlphaFoldDB" id="A0A7S0XDX8"/>
<feature type="binding site" evidence="7">
    <location>
        <position position="165"/>
    </location>
    <ligand>
        <name>chlorophyll a</name>
        <dbReference type="ChEBI" id="CHEBI:58416"/>
        <label>1</label>
    </ligand>
</feature>
<dbReference type="InterPro" id="IPR001344">
    <property type="entry name" value="Chloro_AB-bd_pln"/>
</dbReference>
<feature type="binding site" evidence="7">
    <location>
        <position position="69"/>
    </location>
    <ligand>
        <name>chlorophyll a</name>
        <dbReference type="ChEBI" id="CHEBI:58416"/>
        <label>1</label>
    </ligand>
</feature>
<feature type="binding site" description="axial binding residue" evidence="7">
    <location>
        <position position="74"/>
    </location>
    <ligand>
        <name>chlorophyll b</name>
        <dbReference type="ChEBI" id="CHEBI:61721"/>
        <label>1</label>
    </ligand>
    <ligandPart>
        <name>Mg</name>
        <dbReference type="ChEBI" id="CHEBI:25107"/>
    </ligandPart>
</feature>
<dbReference type="PANTHER" id="PTHR21649">
    <property type="entry name" value="CHLOROPHYLL A/B BINDING PROTEIN"/>
    <property type="match status" value="1"/>
</dbReference>
<accession>A0A7S0XDX8</accession>
<reference evidence="9" key="1">
    <citation type="submission" date="2021-01" db="EMBL/GenBank/DDBJ databases">
        <authorList>
            <person name="Corre E."/>
            <person name="Pelletier E."/>
            <person name="Niang G."/>
            <person name="Scheremetjew M."/>
            <person name="Finn R."/>
            <person name="Kale V."/>
            <person name="Holt S."/>
            <person name="Cochrane G."/>
            <person name="Meng A."/>
            <person name="Brown T."/>
            <person name="Cohen L."/>
        </authorList>
    </citation>
    <scope>NUCLEOTIDE SEQUENCE</scope>
    <source>
        <strain evidence="9">UTEXLB2642</strain>
    </source>
</reference>
<dbReference type="GO" id="GO:0009507">
    <property type="term" value="C:chloroplast"/>
    <property type="evidence" value="ECO:0007669"/>
    <property type="project" value="UniProtKB-SubCell"/>
</dbReference>
<feature type="binding site" evidence="7">
    <location>
        <position position="160"/>
    </location>
    <ligand>
        <name>chlorophyll b</name>
        <dbReference type="ChEBI" id="CHEBI:61721"/>
        <label>3</label>
    </ligand>
</feature>
<dbReference type="EMBL" id="HBFD01002980">
    <property type="protein sequence ID" value="CAD8716585.1"/>
    <property type="molecule type" value="Transcribed_RNA"/>
</dbReference>
<comment type="function">
    <text evidence="1">The light-harvesting complex (LHC) functions as a light receptor, it captures and delivers excitation energy to photosystems with which it is closely associated. Energy is transferred from the carotenoid and chlorophyll C (or B) to chlorophyll A and the photosynthetic reaction centers where it is used to synthesize ATP and reducing power.</text>
</comment>
<proteinExistence type="inferred from homology"/>
<keyword evidence="4" id="KW-0150">Chloroplast</keyword>
<sequence>MRAFANVIALAMCLLQINAFMSSTMRSTRLSPQMKLELVGASAPLGFFDPFGFSKGVSDETLFKYRESELKHGRVAMLAVLGWLTQERFHPFYEGKLSGNPLVAFGEVPPLGFVQIIAFIGLLEYIGTIQNKYQSGDFLGIKPLIDNQDDSRWVSIQTRELNNGRLAMFAILGEITHAAITGKGALEQLGI</sequence>
<evidence type="ECO:0000256" key="6">
    <source>
        <dbReference type="ARBA" id="ARBA00022640"/>
    </source>
</evidence>
<dbReference type="Gene3D" id="1.10.3460.10">
    <property type="entry name" value="Chlorophyll a/b binding protein domain"/>
    <property type="match status" value="1"/>
</dbReference>
<evidence type="ECO:0000313" key="9">
    <source>
        <dbReference type="EMBL" id="CAD8716585.1"/>
    </source>
</evidence>
<organism evidence="9">
    <name type="scientific">Chromulina nebulosa</name>
    <dbReference type="NCBI Taxonomy" id="96789"/>
    <lineage>
        <taxon>Eukaryota</taxon>
        <taxon>Sar</taxon>
        <taxon>Stramenopiles</taxon>
        <taxon>Ochrophyta</taxon>
        <taxon>Chrysophyceae</taxon>
        <taxon>Chromulinales</taxon>
        <taxon>Chromulinaceae</taxon>
        <taxon>Chromulina</taxon>
    </lineage>
</organism>
<feature type="signal peptide" evidence="8">
    <location>
        <begin position="1"/>
        <end position="19"/>
    </location>
</feature>
<dbReference type="SUPFAM" id="SSF103511">
    <property type="entry name" value="Chlorophyll a-b binding protein"/>
    <property type="match status" value="1"/>
</dbReference>
<evidence type="ECO:0000256" key="3">
    <source>
        <dbReference type="ARBA" id="ARBA00005933"/>
    </source>
</evidence>
<evidence type="ECO:0000256" key="7">
    <source>
        <dbReference type="PIRSR" id="PIRSR601344-1"/>
    </source>
</evidence>
<dbReference type="InterPro" id="IPR022796">
    <property type="entry name" value="Chloroa_b-bind"/>
</dbReference>
<dbReference type="Pfam" id="PF00504">
    <property type="entry name" value="Chloroa_b-bind"/>
    <property type="match status" value="1"/>
</dbReference>
<dbReference type="GO" id="GO:0016168">
    <property type="term" value="F:chlorophyll binding"/>
    <property type="evidence" value="ECO:0007669"/>
    <property type="project" value="UniProtKB-KW"/>
</dbReference>
<feature type="binding site" description="axial binding residue" evidence="7">
    <location>
        <position position="124"/>
    </location>
    <ligand>
        <name>chlorophyll b</name>
        <dbReference type="ChEBI" id="CHEBI:61721"/>
        <label>1</label>
    </ligand>
    <ligandPart>
        <name>Mg</name>
        <dbReference type="ChEBI" id="CHEBI:25107"/>
    </ligandPart>
</feature>
<evidence type="ECO:0000256" key="1">
    <source>
        <dbReference type="ARBA" id="ARBA00004022"/>
    </source>
</evidence>
<comment type="subcellular location">
    <subcellularLocation>
        <location evidence="2">Plastid</location>
        <location evidence="2">Chloroplast</location>
    </subcellularLocation>
</comment>
<keyword evidence="7" id="KW-0157">Chromophore</keyword>
<dbReference type="GO" id="GO:0016020">
    <property type="term" value="C:membrane"/>
    <property type="evidence" value="ECO:0007669"/>
    <property type="project" value="InterPro"/>
</dbReference>
<evidence type="ECO:0000256" key="8">
    <source>
        <dbReference type="SAM" id="SignalP"/>
    </source>
</evidence>
<keyword evidence="6" id="KW-0934">Plastid</keyword>
<evidence type="ECO:0000256" key="2">
    <source>
        <dbReference type="ARBA" id="ARBA00004229"/>
    </source>
</evidence>
<gene>
    <name evidence="9" type="ORF">CNEB1095_LOCUS1924</name>
</gene>
<keyword evidence="7" id="KW-0148">Chlorophyll</keyword>
<keyword evidence="8" id="KW-0732">Signal</keyword>
<evidence type="ECO:0000256" key="4">
    <source>
        <dbReference type="ARBA" id="ARBA00022528"/>
    </source>
</evidence>
<protein>
    <submittedName>
        <fullName evidence="9">Uncharacterized protein</fullName>
    </submittedName>
</protein>
<comment type="similarity">
    <text evidence="3">Belongs to the fucoxanthin chlorophyll protein family.</text>
</comment>
<feature type="binding site" evidence="7">
    <location>
        <position position="163"/>
    </location>
    <ligand>
        <name>chlorophyll a</name>
        <dbReference type="ChEBI" id="CHEBI:58416"/>
        <label>1</label>
    </ligand>
</feature>